<reference evidence="10" key="1">
    <citation type="submission" date="2022-07" db="EMBL/GenBank/DDBJ databases">
        <title>Alkalimarinus sp. nov., isolated from gut of a Alitta virens.</title>
        <authorList>
            <person name="Yang A.I."/>
            <person name="Shin N.-R."/>
        </authorList>
    </citation>
    <scope>NUCLEOTIDE SEQUENCE</scope>
    <source>
        <strain evidence="10">FA028</strain>
    </source>
</reference>
<dbReference type="GO" id="GO:0005506">
    <property type="term" value="F:iron ion binding"/>
    <property type="evidence" value="ECO:0007669"/>
    <property type="project" value="UniProtKB-UniRule"/>
</dbReference>
<dbReference type="InterPro" id="IPR014710">
    <property type="entry name" value="RmlC-like_jellyroll"/>
</dbReference>
<keyword evidence="3 9" id="KW-0028">Amino-acid biosynthesis</keyword>
<comment type="cofactor">
    <cofactor evidence="9">
        <name>Fe(2+)</name>
        <dbReference type="ChEBI" id="CHEBI:29033"/>
    </cofactor>
    <text evidence="9">Binds 1 Fe(2+) cation per monomer.</text>
</comment>
<dbReference type="InterPro" id="IPR011051">
    <property type="entry name" value="RmlC_Cupin_sf"/>
</dbReference>
<evidence type="ECO:0000313" key="11">
    <source>
        <dbReference type="Proteomes" id="UP001164472"/>
    </source>
</evidence>
<dbReference type="GO" id="GO:0010308">
    <property type="term" value="F:acireductone dioxygenase (Ni2+-requiring) activity"/>
    <property type="evidence" value="ECO:0007669"/>
    <property type="project" value="UniProtKB-UniRule"/>
</dbReference>
<dbReference type="HAMAP" id="MF_01682">
    <property type="entry name" value="Salvage_MtnD"/>
    <property type="match status" value="1"/>
</dbReference>
<keyword evidence="5 9" id="KW-0223">Dioxygenase</keyword>
<feature type="binding site" evidence="9">
    <location>
        <position position="98"/>
    </location>
    <ligand>
        <name>Fe(2+)</name>
        <dbReference type="ChEBI" id="CHEBI:29033"/>
    </ligand>
</feature>
<dbReference type="PANTHER" id="PTHR23418">
    <property type="entry name" value="ACIREDUCTONE DIOXYGENASE"/>
    <property type="match status" value="1"/>
</dbReference>
<keyword evidence="7 9" id="KW-0408">Iron</keyword>
<comment type="cofactor">
    <cofactor evidence="9">
        <name>Ni(2+)</name>
        <dbReference type="ChEBI" id="CHEBI:49786"/>
    </cofactor>
    <text evidence="9">Binds 1 nickel ion per monomer.</text>
</comment>
<name>A0A9E8HTS4_9ALTE</name>
<comment type="pathway">
    <text evidence="9">Amino-acid biosynthesis; L-methionine biosynthesis via salvage pathway; L-methionine from S-methyl-5-thio-alpha-D-ribose 1-phosphate: step 5/6.</text>
</comment>
<dbReference type="EMBL" id="CP101527">
    <property type="protein sequence ID" value="UZW75599.1"/>
    <property type="molecule type" value="Genomic_DNA"/>
</dbReference>
<comment type="similarity">
    <text evidence="9">Belongs to the acireductone dioxygenase (ARD) family.</text>
</comment>
<evidence type="ECO:0000256" key="7">
    <source>
        <dbReference type="ARBA" id="ARBA00023004"/>
    </source>
</evidence>
<dbReference type="GO" id="GO:0019509">
    <property type="term" value="P:L-methionine salvage from methylthioadenosine"/>
    <property type="evidence" value="ECO:0007669"/>
    <property type="project" value="UniProtKB-UniRule"/>
</dbReference>
<dbReference type="CDD" id="cd02232">
    <property type="entry name" value="cupin_ARD"/>
    <property type="match status" value="1"/>
</dbReference>
<dbReference type="PANTHER" id="PTHR23418:SF0">
    <property type="entry name" value="ACIREDUCTONE DIOXYGENASE"/>
    <property type="match status" value="1"/>
</dbReference>
<feature type="site" description="Important to generate the dianion" evidence="9">
    <location>
        <position position="104"/>
    </location>
</feature>
<feature type="binding site" evidence="9">
    <location>
        <position position="102"/>
    </location>
    <ligand>
        <name>Ni(2+)</name>
        <dbReference type="ChEBI" id="CHEBI:49786"/>
    </ligand>
</feature>
<dbReference type="Proteomes" id="UP001164472">
    <property type="component" value="Chromosome"/>
</dbReference>
<feature type="binding site" evidence="9">
    <location>
        <position position="102"/>
    </location>
    <ligand>
        <name>Fe(2+)</name>
        <dbReference type="ChEBI" id="CHEBI:29033"/>
    </ligand>
</feature>
<evidence type="ECO:0000256" key="4">
    <source>
        <dbReference type="ARBA" id="ARBA00022723"/>
    </source>
</evidence>
<keyword evidence="11" id="KW-1185">Reference proteome</keyword>
<protein>
    <recommendedName>
        <fullName evidence="9">Acireductone dioxygenase</fullName>
    </recommendedName>
    <alternativeName>
        <fullName evidence="9">1,2-dihydroxy-3-keto-5-methylthiopentene dioxygenase</fullName>
        <shortName evidence="9">DHK-MTPene dioxygenase</shortName>
    </alternativeName>
    <alternativeName>
        <fullName evidence="9">Acireductone dioxygenase (Fe(2+)-requiring)</fullName>
        <shortName evidence="9">ARD'</shortName>
        <shortName evidence="9">Fe-ARD</shortName>
        <ecNumber evidence="9">1.13.11.54</ecNumber>
    </alternativeName>
    <alternativeName>
        <fullName evidence="9">Acireductone dioxygenase (Ni(2+)-requiring)</fullName>
        <shortName evidence="9">ARD</shortName>
        <shortName evidence="9">Ni-ARD</shortName>
        <ecNumber evidence="9">1.13.11.53</ecNumber>
    </alternativeName>
</protein>
<dbReference type="KEGG" id="asem:NNL22_03110"/>
<keyword evidence="6 9" id="KW-0560">Oxidoreductase</keyword>
<feature type="binding site" evidence="9">
    <location>
        <position position="96"/>
    </location>
    <ligand>
        <name>Fe(2+)</name>
        <dbReference type="ChEBI" id="CHEBI:29033"/>
    </ligand>
</feature>
<comment type="function">
    <text evidence="9">Catalyzes 2 different reactions between oxygene and the acireductone 1,2-dihydroxy-3-keto-5-methylthiopentene (DHK-MTPene) depending upon the metal bound in the active site. Fe-containing acireductone dioxygenase (Fe-ARD) produces formate and 2-keto-4-methylthiobutyrate (KMTB), the alpha-ketoacid precursor of methionine in the methionine recycle pathway. Ni-containing acireductone dioxygenase (Ni-ARD) produces methylthiopropionate, carbon monoxide and formate, and does not lie on the methionine recycle pathway.</text>
</comment>
<feature type="binding site" evidence="9">
    <location>
        <position position="140"/>
    </location>
    <ligand>
        <name>Ni(2+)</name>
        <dbReference type="ChEBI" id="CHEBI:49786"/>
    </ligand>
</feature>
<keyword evidence="8 9" id="KW-0486">Methionine biosynthesis</keyword>
<keyword evidence="4 9" id="KW-0479">Metal-binding</keyword>
<proteinExistence type="inferred from homology"/>
<feature type="binding site" evidence="9">
    <location>
        <position position="140"/>
    </location>
    <ligand>
        <name>Fe(2+)</name>
        <dbReference type="ChEBI" id="CHEBI:29033"/>
    </ligand>
</feature>
<feature type="binding site" evidence="9">
    <location>
        <position position="98"/>
    </location>
    <ligand>
        <name>Ni(2+)</name>
        <dbReference type="ChEBI" id="CHEBI:49786"/>
    </ligand>
</feature>
<dbReference type="InterPro" id="IPR023956">
    <property type="entry name" value="ARD_bac"/>
</dbReference>
<organism evidence="10 11">
    <name type="scientific">Alkalimarinus sediminis</name>
    <dbReference type="NCBI Taxonomy" id="1632866"/>
    <lineage>
        <taxon>Bacteria</taxon>
        <taxon>Pseudomonadati</taxon>
        <taxon>Pseudomonadota</taxon>
        <taxon>Gammaproteobacteria</taxon>
        <taxon>Alteromonadales</taxon>
        <taxon>Alteromonadaceae</taxon>
        <taxon>Alkalimarinus</taxon>
    </lineage>
</organism>
<feature type="binding site" evidence="9">
    <location>
        <position position="96"/>
    </location>
    <ligand>
        <name>Ni(2+)</name>
        <dbReference type="ChEBI" id="CHEBI:49786"/>
    </ligand>
</feature>
<dbReference type="Pfam" id="PF03079">
    <property type="entry name" value="ARD"/>
    <property type="match status" value="1"/>
</dbReference>
<dbReference type="RefSeq" id="WP_251810576.1">
    <property type="nucleotide sequence ID" value="NZ_CP101527.1"/>
</dbReference>
<dbReference type="EC" id="1.13.11.53" evidence="9"/>
<comment type="subunit">
    <text evidence="9">Monomer.</text>
</comment>
<evidence type="ECO:0000256" key="1">
    <source>
        <dbReference type="ARBA" id="ARBA00000428"/>
    </source>
</evidence>
<dbReference type="SUPFAM" id="SSF51182">
    <property type="entry name" value="RmlC-like cupins"/>
    <property type="match status" value="1"/>
</dbReference>
<gene>
    <name evidence="9" type="primary">mtnD</name>
    <name evidence="10" type="ORF">NNL22_03110</name>
</gene>
<dbReference type="EC" id="1.13.11.54" evidence="9"/>
<evidence type="ECO:0000256" key="6">
    <source>
        <dbReference type="ARBA" id="ARBA00023002"/>
    </source>
</evidence>
<dbReference type="GO" id="GO:0010309">
    <property type="term" value="F:acireductone dioxygenase [iron(II)-requiring] activity"/>
    <property type="evidence" value="ECO:0007669"/>
    <property type="project" value="UniProtKB-UniRule"/>
</dbReference>
<feature type="site" description="May play a role in metal incorporation in vivo" evidence="9">
    <location>
        <position position="95"/>
    </location>
</feature>
<evidence type="ECO:0000256" key="8">
    <source>
        <dbReference type="ARBA" id="ARBA00023167"/>
    </source>
</evidence>
<evidence type="ECO:0000256" key="3">
    <source>
        <dbReference type="ARBA" id="ARBA00022605"/>
    </source>
</evidence>
<feature type="site" description="May play a role in transmitting local conformational changes" evidence="9">
    <location>
        <position position="101"/>
    </location>
</feature>
<evidence type="ECO:0000256" key="9">
    <source>
        <dbReference type="HAMAP-Rule" id="MF_01682"/>
    </source>
</evidence>
<evidence type="ECO:0000313" key="10">
    <source>
        <dbReference type="EMBL" id="UZW75599.1"/>
    </source>
</evidence>
<comment type="catalytic activity">
    <reaction evidence="9">
        <text>1,2-dihydroxy-5-(methylsulfanyl)pent-1-en-3-one + O2 = 3-(methylsulfanyl)propanoate + CO + formate + 2 H(+)</text>
        <dbReference type="Rhea" id="RHEA:14161"/>
        <dbReference type="ChEBI" id="CHEBI:15378"/>
        <dbReference type="ChEBI" id="CHEBI:15379"/>
        <dbReference type="ChEBI" id="CHEBI:15740"/>
        <dbReference type="ChEBI" id="CHEBI:17245"/>
        <dbReference type="ChEBI" id="CHEBI:49016"/>
        <dbReference type="ChEBI" id="CHEBI:49252"/>
        <dbReference type="EC" id="1.13.11.53"/>
    </reaction>
</comment>
<accession>A0A9E8HTS4</accession>
<evidence type="ECO:0000256" key="2">
    <source>
        <dbReference type="ARBA" id="ARBA00022596"/>
    </source>
</evidence>
<dbReference type="AlphaFoldDB" id="A0A9E8HTS4"/>
<evidence type="ECO:0000256" key="5">
    <source>
        <dbReference type="ARBA" id="ARBA00022964"/>
    </source>
</evidence>
<sequence length="189" mass="21364">MSKLTVYEHHNLDTPVLVTEDSAQIADLLNEKGVRFEHWPTQKLSANAEQEEILAAYDADISRLKAECGFTTADVVKLTPDNLQKEEFRKKFLAEHIHVEDEVRFFVEGQGLFFLNIESKVYIVLCQKNDLISVPDGTTHWFDMGPAPSFTCIRLFTNPKGWVAEFTGSDIADRVPGWEQLMGTVDGDS</sequence>
<dbReference type="Gene3D" id="2.60.120.10">
    <property type="entry name" value="Jelly Rolls"/>
    <property type="match status" value="1"/>
</dbReference>
<dbReference type="InterPro" id="IPR004313">
    <property type="entry name" value="ARD"/>
</dbReference>
<dbReference type="GO" id="GO:0016151">
    <property type="term" value="F:nickel cation binding"/>
    <property type="evidence" value="ECO:0007669"/>
    <property type="project" value="UniProtKB-UniRule"/>
</dbReference>
<comment type="catalytic activity">
    <reaction evidence="1 9">
        <text>1,2-dihydroxy-5-(methylsulfanyl)pent-1-en-3-one + O2 = 4-methylsulfanyl-2-oxobutanoate + formate + 2 H(+)</text>
        <dbReference type="Rhea" id="RHEA:24504"/>
        <dbReference type="ChEBI" id="CHEBI:15378"/>
        <dbReference type="ChEBI" id="CHEBI:15379"/>
        <dbReference type="ChEBI" id="CHEBI:15740"/>
        <dbReference type="ChEBI" id="CHEBI:16723"/>
        <dbReference type="ChEBI" id="CHEBI:49252"/>
        <dbReference type="EC" id="1.13.11.54"/>
    </reaction>
</comment>
<keyword evidence="2 9" id="KW-0533">Nickel</keyword>
<dbReference type="GO" id="GO:0019284">
    <property type="term" value="P:L-methionine salvage from S-adenosylmethionine"/>
    <property type="evidence" value="ECO:0007669"/>
    <property type="project" value="InterPro"/>
</dbReference>